<dbReference type="InterPro" id="IPR009851">
    <property type="entry name" value="Mod_r"/>
</dbReference>
<evidence type="ECO:0000259" key="8">
    <source>
        <dbReference type="PROSITE" id="PS51314"/>
    </source>
</evidence>
<keyword evidence="4" id="KW-0967">Endosome</keyword>
<comment type="similarity">
    <text evidence="2">Belongs to the VPS37 family.</text>
</comment>
<dbReference type="PANTHER" id="PTHR13678:SF2">
    <property type="entry name" value="VACUOLAR PROTEIN SORTING-ASSOCIATED PROTEIN 37A"/>
    <property type="match status" value="1"/>
</dbReference>
<keyword evidence="3 6" id="KW-0813">Transport</keyword>
<evidence type="ECO:0000256" key="2">
    <source>
        <dbReference type="ARBA" id="ARBA00007617"/>
    </source>
</evidence>
<dbReference type="InterPro" id="IPR029012">
    <property type="entry name" value="Helix_hairpin_bin_sf"/>
</dbReference>
<dbReference type="SUPFAM" id="SSF140111">
    <property type="entry name" value="Endosomal sorting complex assembly domain"/>
    <property type="match status" value="1"/>
</dbReference>
<dbReference type="GO" id="GO:0043162">
    <property type="term" value="P:ubiquitin-dependent protein catabolic process via the multivesicular body sorting pathway"/>
    <property type="evidence" value="ECO:0007669"/>
    <property type="project" value="UniProtKB-ARBA"/>
</dbReference>
<name>A0A6G1HZA6_9PEZI</name>
<sequence>MSRHSPHQSQSQFQYNPSTPPPPPPKPSAHSSGRGTPLAGPPRPPPPGQTEQLFDSRQSGQHYTGGNSASSSQAFPVIPHPEPGWLPDIVKDKSTVDLHHILSAPSLQQALVHAPSTAHPSVPASAAGLSSLLAENIALASSLQALEAQIQHQRQATQSRLLALRALEAQWRAKQAEQDAALRDFSPPALYQQLAAAVVEQETLCNGLEESFLEGEGAAAEREVAEFVRRLREAKKVAYLRRERKERWDEGRVGGWR</sequence>
<accession>A0A6G1HZA6</accession>
<dbReference type="Proteomes" id="UP000799640">
    <property type="component" value="Unassembled WGS sequence"/>
</dbReference>
<dbReference type="InterPro" id="IPR037202">
    <property type="entry name" value="ESCRT_assembly_dom"/>
</dbReference>
<dbReference type="PROSITE" id="PS51314">
    <property type="entry name" value="VPS37_C"/>
    <property type="match status" value="1"/>
</dbReference>
<evidence type="ECO:0000256" key="3">
    <source>
        <dbReference type="ARBA" id="ARBA00022448"/>
    </source>
</evidence>
<dbReference type="AlphaFoldDB" id="A0A6G1HZA6"/>
<gene>
    <name evidence="9" type="ORF">EJ06DRAFT_581505</name>
</gene>
<dbReference type="Pfam" id="PF07200">
    <property type="entry name" value="Mod_r"/>
    <property type="match status" value="1"/>
</dbReference>
<keyword evidence="5 6" id="KW-0653">Protein transport</keyword>
<evidence type="ECO:0000313" key="10">
    <source>
        <dbReference type="Proteomes" id="UP000799640"/>
    </source>
</evidence>
<dbReference type="GO" id="GO:0006612">
    <property type="term" value="P:protein targeting to membrane"/>
    <property type="evidence" value="ECO:0007669"/>
    <property type="project" value="TreeGrafter"/>
</dbReference>
<dbReference type="EMBL" id="ML996693">
    <property type="protein sequence ID" value="KAF2401360.1"/>
    <property type="molecule type" value="Genomic_DNA"/>
</dbReference>
<feature type="domain" description="VPS37 C-terminal" evidence="8">
    <location>
        <begin position="168"/>
        <end position="257"/>
    </location>
</feature>
<dbReference type="Gene3D" id="1.10.287.660">
    <property type="entry name" value="Helix hairpin bin"/>
    <property type="match status" value="1"/>
</dbReference>
<dbReference type="GO" id="GO:0006623">
    <property type="term" value="P:protein targeting to vacuole"/>
    <property type="evidence" value="ECO:0007669"/>
    <property type="project" value="TreeGrafter"/>
</dbReference>
<feature type="compositionally biased region" description="Pro residues" evidence="7">
    <location>
        <begin position="18"/>
        <end position="27"/>
    </location>
</feature>
<evidence type="ECO:0000256" key="1">
    <source>
        <dbReference type="ARBA" id="ARBA00004177"/>
    </source>
</evidence>
<feature type="region of interest" description="Disordered" evidence="7">
    <location>
        <begin position="1"/>
        <end position="80"/>
    </location>
</feature>
<evidence type="ECO:0000256" key="4">
    <source>
        <dbReference type="ARBA" id="ARBA00022753"/>
    </source>
</evidence>
<dbReference type="PANTHER" id="PTHR13678">
    <property type="entry name" value="VACUOLAR PROTEIN SORTING-ASSOCIATED PROTEIN 37"/>
    <property type="match status" value="1"/>
</dbReference>
<feature type="compositionally biased region" description="Pro residues" evidence="7">
    <location>
        <begin position="39"/>
        <end position="48"/>
    </location>
</feature>
<evidence type="ECO:0000313" key="9">
    <source>
        <dbReference type="EMBL" id="KAF2401360.1"/>
    </source>
</evidence>
<feature type="compositionally biased region" description="Polar residues" evidence="7">
    <location>
        <begin position="49"/>
        <end position="74"/>
    </location>
</feature>
<dbReference type="OrthoDB" id="10260857at2759"/>
<feature type="compositionally biased region" description="Polar residues" evidence="7">
    <location>
        <begin position="7"/>
        <end position="16"/>
    </location>
</feature>
<keyword evidence="10" id="KW-1185">Reference proteome</keyword>
<proteinExistence type="inferred from homology"/>
<organism evidence="9 10">
    <name type="scientific">Trichodelitschia bisporula</name>
    <dbReference type="NCBI Taxonomy" id="703511"/>
    <lineage>
        <taxon>Eukaryota</taxon>
        <taxon>Fungi</taxon>
        <taxon>Dikarya</taxon>
        <taxon>Ascomycota</taxon>
        <taxon>Pezizomycotina</taxon>
        <taxon>Dothideomycetes</taxon>
        <taxon>Dothideomycetes incertae sedis</taxon>
        <taxon>Phaeotrichales</taxon>
        <taxon>Phaeotrichaceae</taxon>
        <taxon>Trichodelitschia</taxon>
    </lineage>
</organism>
<evidence type="ECO:0000256" key="7">
    <source>
        <dbReference type="SAM" id="MobiDB-lite"/>
    </source>
</evidence>
<evidence type="ECO:0000256" key="6">
    <source>
        <dbReference type="PROSITE-ProRule" id="PRU00646"/>
    </source>
</evidence>
<protein>
    <recommendedName>
        <fullName evidence="8">VPS37 C-terminal domain-containing protein</fullName>
    </recommendedName>
</protein>
<reference evidence="9" key="1">
    <citation type="journal article" date="2020" name="Stud. Mycol.">
        <title>101 Dothideomycetes genomes: a test case for predicting lifestyles and emergence of pathogens.</title>
        <authorList>
            <person name="Haridas S."/>
            <person name="Albert R."/>
            <person name="Binder M."/>
            <person name="Bloem J."/>
            <person name="Labutti K."/>
            <person name="Salamov A."/>
            <person name="Andreopoulos B."/>
            <person name="Baker S."/>
            <person name="Barry K."/>
            <person name="Bills G."/>
            <person name="Bluhm B."/>
            <person name="Cannon C."/>
            <person name="Castanera R."/>
            <person name="Culley D."/>
            <person name="Daum C."/>
            <person name="Ezra D."/>
            <person name="Gonzalez J."/>
            <person name="Henrissat B."/>
            <person name="Kuo A."/>
            <person name="Liang C."/>
            <person name="Lipzen A."/>
            <person name="Lutzoni F."/>
            <person name="Magnuson J."/>
            <person name="Mondo S."/>
            <person name="Nolan M."/>
            <person name="Ohm R."/>
            <person name="Pangilinan J."/>
            <person name="Park H.-J."/>
            <person name="Ramirez L."/>
            <person name="Alfaro M."/>
            <person name="Sun H."/>
            <person name="Tritt A."/>
            <person name="Yoshinaga Y."/>
            <person name="Zwiers L.-H."/>
            <person name="Turgeon B."/>
            <person name="Goodwin S."/>
            <person name="Spatafora J."/>
            <person name="Crous P."/>
            <person name="Grigoriev I."/>
        </authorList>
    </citation>
    <scope>NUCLEOTIDE SEQUENCE</scope>
    <source>
        <strain evidence="9">CBS 262.69</strain>
    </source>
</reference>
<feature type="compositionally biased region" description="Low complexity" evidence="7">
    <location>
        <begin position="28"/>
        <end position="38"/>
    </location>
</feature>
<comment type="subcellular location">
    <subcellularLocation>
        <location evidence="1">Endosome</location>
    </subcellularLocation>
</comment>
<evidence type="ECO:0000256" key="5">
    <source>
        <dbReference type="ARBA" id="ARBA00022927"/>
    </source>
</evidence>
<dbReference type="GO" id="GO:0000813">
    <property type="term" value="C:ESCRT I complex"/>
    <property type="evidence" value="ECO:0007669"/>
    <property type="project" value="TreeGrafter"/>
</dbReference>